<evidence type="ECO:0000313" key="5">
    <source>
        <dbReference type="Proteomes" id="UP000218181"/>
    </source>
</evidence>
<reference evidence="4 5" key="1">
    <citation type="submission" date="2014-12" db="EMBL/GenBank/DDBJ databases">
        <title>Draft genome sequences of 10 type strains of Lactococcus.</title>
        <authorList>
            <person name="Sun Z."/>
            <person name="Zhong Z."/>
            <person name="Liu W."/>
            <person name="Zhang W."/>
            <person name="Zhang H."/>
        </authorList>
    </citation>
    <scope>NUCLEOTIDE SEQUENCE [LARGE SCALE GENOMIC DNA]</scope>
    <source>
        <strain evidence="4 5">JCM 16395</strain>
    </source>
</reference>
<dbReference type="CDD" id="cd00093">
    <property type="entry name" value="HTH_XRE"/>
    <property type="match status" value="1"/>
</dbReference>
<comment type="caution">
    <text evidence="4">The sequence shown here is derived from an EMBL/GenBank/DDBJ whole genome shotgun (WGS) entry which is preliminary data.</text>
</comment>
<dbReference type="PANTHER" id="PTHR46558:SF11">
    <property type="entry name" value="HTH-TYPE TRANSCRIPTIONAL REGULATOR XRE"/>
    <property type="match status" value="1"/>
</dbReference>
<dbReference type="Gene3D" id="1.10.260.40">
    <property type="entry name" value="lambda repressor-like DNA-binding domains"/>
    <property type="match status" value="1"/>
</dbReference>
<sequence>MFVFNKKGDILSKFTDRLTELREKRGLSKQALADLLEINRVTYSNWELGKSQPNFVSLAQIAKLFGVSTDYLLGLTNVNSHQSNHEEKLNEFYKKRETLLQDFKNKFSGLLYQLMETHADNLLTQEEVDKFLRNTVNHINIFFDLDKEENYFEKEVQYWRRNYEHINKFDEDYVDELVTNPSIRNDSIKFGNNIETNNPKSNKLDDNEK</sequence>
<dbReference type="InterPro" id="IPR010259">
    <property type="entry name" value="S8pro/Inhibitor_I9"/>
</dbReference>
<dbReference type="PROSITE" id="PS50943">
    <property type="entry name" value="HTH_CROC1"/>
    <property type="match status" value="1"/>
</dbReference>
<organism evidence="4 5">
    <name type="scientific">Lactococcus fujiensis JCM 16395</name>
    <dbReference type="NCBI Taxonomy" id="1291764"/>
    <lineage>
        <taxon>Bacteria</taxon>
        <taxon>Bacillati</taxon>
        <taxon>Bacillota</taxon>
        <taxon>Bacilli</taxon>
        <taxon>Lactobacillales</taxon>
        <taxon>Streptococcaceae</taxon>
        <taxon>Lactococcus</taxon>
    </lineage>
</organism>
<dbReference type="Proteomes" id="UP000218181">
    <property type="component" value="Unassembled WGS sequence"/>
</dbReference>
<evidence type="ECO:0000256" key="2">
    <source>
        <dbReference type="SAM" id="MobiDB-lite"/>
    </source>
</evidence>
<feature type="domain" description="HTH cro/C1-type" evidence="3">
    <location>
        <begin position="18"/>
        <end position="72"/>
    </location>
</feature>
<dbReference type="SUPFAM" id="SSF47413">
    <property type="entry name" value="lambda repressor-like DNA-binding domains"/>
    <property type="match status" value="1"/>
</dbReference>
<protein>
    <recommendedName>
        <fullName evidence="3">HTH cro/C1-type domain-containing protein</fullName>
    </recommendedName>
</protein>
<dbReference type="InterPro" id="IPR001387">
    <property type="entry name" value="Cro/C1-type_HTH"/>
</dbReference>
<proteinExistence type="predicted"/>
<dbReference type="Pfam" id="PF12844">
    <property type="entry name" value="HTH_19"/>
    <property type="match status" value="1"/>
</dbReference>
<dbReference type="SMART" id="SM00530">
    <property type="entry name" value="HTH_XRE"/>
    <property type="match status" value="1"/>
</dbReference>
<keyword evidence="1" id="KW-0238">DNA-binding</keyword>
<dbReference type="Pfam" id="PF05922">
    <property type="entry name" value="Inhibitor_I9"/>
    <property type="match status" value="1"/>
</dbReference>
<evidence type="ECO:0000313" key="4">
    <source>
        <dbReference type="EMBL" id="PCR99828.1"/>
    </source>
</evidence>
<dbReference type="InterPro" id="IPR010982">
    <property type="entry name" value="Lambda_DNA-bd_dom_sf"/>
</dbReference>
<evidence type="ECO:0000256" key="1">
    <source>
        <dbReference type="ARBA" id="ARBA00023125"/>
    </source>
</evidence>
<feature type="region of interest" description="Disordered" evidence="2">
    <location>
        <begin position="188"/>
        <end position="209"/>
    </location>
</feature>
<dbReference type="EMBL" id="JXJU01000006">
    <property type="protein sequence ID" value="PCR99828.1"/>
    <property type="molecule type" value="Genomic_DNA"/>
</dbReference>
<dbReference type="AlphaFoldDB" id="A0A2A5RKW2"/>
<name>A0A2A5RKW2_9LACT</name>
<dbReference type="GO" id="GO:0003677">
    <property type="term" value="F:DNA binding"/>
    <property type="evidence" value="ECO:0007669"/>
    <property type="project" value="UniProtKB-KW"/>
</dbReference>
<accession>A0A2A5RKW2</accession>
<keyword evidence="5" id="KW-1185">Reference proteome</keyword>
<gene>
    <name evidence="4" type="ORF">RT41_GL001634</name>
</gene>
<evidence type="ECO:0000259" key="3">
    <source>
        <dbReference type="PROSITE" id="PS50943"/>
    </source>
</evidence>
<dbReference type="PANTHER" id="PTHR46558">
    <property type="entry name" value="TRACRIPTIONAL REGULATORY PROTEIN-RELATED-RELATED"/>
    <property type="match status" value="1"/>
</dbReference>